<dbReference type="EMBL" id="KQ415992">
    <property type="protein sequence ID" value="KOF99257.1"/>
    <property type="molecule type" value="Genomic_DNA"/>
</dbReference>
<keyword evidence="1" id="KW-0812">Transmembrane</keyword>
<sequence>MIHIYIHTYTHNKKRFKILIQNAKKTITSVQFGKHKEHKPFICVIHKLTCNKIFSVFIYSSLQSLFDLLFYCCLYLLFFQGN</sequence>
<name>A0A0L8ICT1_OCTBM</name>
<reference evidence="2" key="1">
    <citation type="submission" date="2015-07" db="EMBL/GenBank/DDBJ databases">
        <title>MeaNS - Measles Nucleotide Surveillance Program.</title>
        <authorList>
            <person name="Tran T."/>
            <person name="Druce J."/>
        </authorList>
    </citation>
    <scope>NUCLEOTIDE SEQUENCE</scope>
    <source>
        <strain evidence="2">UCB-OBI-ISO-001</strain>
        <tissue evidence="2">Gonad</tissue>
    </source>
</reference>
<accession>A0A0L8ICT1</accession>
<dbReference type="AlphaFoldDB" id="A0A0L8ICT1"/>
<keyword evidence="1" id="KW-1133">Transmembrane helix</keyword>
<gene>
    <name evidence="2" type="ORF">OCBIM_22018449mg</name>
</gene>
<protein>
    <submittedName>
        <fullName evidence="2">Uncharacterized protein</fullName>
    </submittedName>
</protein>
<evidence type="ECO:0000313" key="2">
    <source>
        <dbReference type="EMBL" id="KOF99257.1"/>
    </source>
</evidence>
<proteinExistence type="predicted"/>
<keyword evidence="1" id="KW-0472">Membrane</keyword>
<feature type="transmembrane region" description="Helical" evidence="1">
    <location>
        <begin position="56"/>
        <end position="78"/>
    </location>
</feature>
<organism evidence="2">
    <name type="scientific">Octopus bimaculoides</name>
    <name type="common">California two-spotted octopus</name>
    <dbReference type="NCBI Taxonomy" id="37653"/>
    <lineage>
        <taxon>Eukaryota</taxon>
        <taxon>Metazoa</taxon>
        <taxon>Spiralia</taxon>
        <taxon>Lophotrochozoa</taxon>
        <taxon>Mollusca</taxon>
        <taxon>Cephalopoda</taxon>
        <taxon>Coleoidea</taxon>
        <taxon>Octopodiformes</taxon>
        <taxon>Octopoda</taxon>
        <taxon>Incirrata</taxon>
        <taxon>Octopodidae</taxon>
        <taxon>Octopus</taxon>
    </lineage>
</organism>
<evidence type="ECO:0000256" key="1">
    <source>
        <dbReference type="SAM" id="Phobius"/>
    </source>
</evidence>